<dbReference type="Proteomes" id="UP001732700">
    <property type="component" value="Chromosome 5C"/>
</dbReference>
<evidence type="ECO:0000313" key="2">
    <source>
        <dbReference type="Proteomes" id="UP001732700"/>
    </source>
</evidence>
<organism evidence="1 2">
    <name type="scientific">Avena sativa</name>
    <name type="common">Oat</name>
    <dbReference type="NCBI Taxonomy" id="4498"/>
    <lineage>
        <taxon>Eukaryota</taxon>
        <taxon>Viridiplantae</taxon>
        <taxon>Streptophyta</taxon>
        <taxon>Embryophyta</taxon>
        <taxon>Tracheophyta</taxon>
        <taxon>Spermatophyta</taxon>
        <taxon>Magnoliopsida</taxon>
        <taxon>Liliopsida</taxon>
        <taxon>Poales</taxon>
        <taxon>Poaceae</taxon>
        <taxon>BOP clade</taxon>
        <taxon>Pooideae</taxon>
        <taxon>Poodae</taxon>
        <taxon>Poeae</taxon>
        <taxon>Poeae Chloroplast Group 1 (Aveneae type)</taxon>
        <taxon>Aveninae</taxon>
        <taxon>Avena</taxon>
    </lineage>
</organism>
<sequence>MSLSSVVGWWEEWQLRIIVLSSLFIQYILYFSVWLRWNPNLRRLRVLLWIAYIGSDAVAIYALATLFNRQKKTWDGGRSSAMELLWAPVLLIQLGGQPFITAYSLDDNELWKRHTVTLVSQVTVALYVFCKWWSGEKIILAAAILLFVVGILKFAQKPWALRIASFNNMLFYTYLAGRRITKLLNYF</sequence>
<proteinExistence type="predicted"/>
<name>A0ACD5XYP3_AVESA</name>
<reference evidence="1" key="1">
    <citation type="submission" date="2021-05" db="EMBL/GenBank/DDBJ databases">
        <authorList>
            <person name="Scholz U."/>
            <person name="Mascher M."/>
            <person name="Fiebig A."/>
        </authorList>
    </citation>
    <scope>NUCLEOTIDE SEQUENCE [LARGE SCALE GENOMIC DNA]</scope>
</reference>
<dbReference type="EnsemblPlants" id="AVESA.00010b.r2.5CG0874290.1">
    <property type="protein sequence ID" value="AVESA.00010b.r2.5CG0874290.1.CDS.1"/>
    <property type="gene ID" value="AVESA.00010b.r2.5CG0874290"/>
</dbReference>
<accession>A0ACD5XYP3</accession>
<protein>
    <submittedName>
        <fullName evidence="1">Uncharacterized protein</fullName>
    </submittedName>
</protein>
<evidence type="ECO:0000313" key="1">
    <source>
        <dbReference type="EnsemblPlants" id="AVESA.00010b.r2.5CG0874290.1.CDS.1"/>
    </source>
</evidence>
<reference evidence="1" key="2">
    <citation type="submission" date="2025-09" db="UniProtKB">
        <authorList>
            <consortium name="EnsemblPlants"/>
        </authorList>
    </citation>
    <scope>IDENTIFICATION</scope>
</reference>
<keyword evidence="2" id="KW-1185">Reference proteome</keyword>